<protein>
    <submittedName>
        <fullName evidence="1">Uncharacterized protein</fullName>
    </submittedName>
</protein>
<accession>A0A9Q0URC9</accession>
<name>A0A9Q0URC9_SALPP</name>
<reference evidence="1" key="2">
    <citation type="journal article" date="2023" name="Int. J. Mol. Sci.">
        <title>De Novo Assembly and Annotation of 11 Diverse Shrub Willow (Salix) Genomes Reveals Novel Gene Organization in Sex-Linked Regions.</title>
        <authorList>
            <person name="Hyden B."/>
            <person name="Feng K."/>
            <person name="Yates T.B."/>
            <person name="Jawdy S."/>
            <person name="Cereghino C."/>
            <person name="Smart L.B."/>
            <person name="Muchero W."/>
        </authorList>
    </citation>
    <scope>NUCLEOTIDE SEQUENCE</scope>
    <source>
        <tissue evidence="1">Shoot tip</tissue>
    </source>
</reference>
<keyword evidence="2" id="KW-1185">Reference proteome</keyword>
<gene>
    <name evidence="1" type="ORF">OIU79_001873</name>
</gene>
<evidence type="ECO:0000313" key="1">
    <source>
        <dbReference type="EMBL" id="KAJ6734688.1"/>
    </source>
</evidence>
<evidence type="ECO:0000313" key="2">
    <source>
        <dbReference type="Proteomes" id="UP001151532"/>
    </source>
</evidence>
<dbReference type="AlphaFoldDB" id="A0A9Q0URC9"/>
<sequence length="115" mass="12237">MSALPATSPPVSVQVCTWAICFPLSGLASALPPGFLFASAPSAVAPSAWSRFCTVCGGVSSAATMTTVRYDQLLTHWQARNWLKRVSCICIRYLDLVSPRAGDLLVVSLVGWCFG</sequence>
<dbReference type="Proteomes" id="UP001151532">
    <property type="component" value="Chromosome 17"/>
</dbReference>
<dbReference type="EMBL" id="JAPFFK010000011">
    <property type="protein sequence ID" value="KAJ6734688.1"/>
    <property type="molecule type" value="Genomic_DNA"/>
</dbReference>
<proteinExistence type="predicted"/>
<organism evidence="1 2">
    <name type="scientific">Salix purpurea</name>
    <name type="common">Purple osier willow</name>
    <dbReference type="NCBI Taxonomy" id="77065"/>
    <lineage>
        <taxon>Eukaryota</taxon>
        <taxon>Viridiplantae</taxon>
        <taxon>Streptophyta</taxon>
        <taxon>Embryophyta</taxon>
        <taxon>Tracheophyta</taxon>
        <taxon>Spermatophyta</taxon>
        <taxon>Magnoliopsida</taxon>
        <taxon>eudicotyledons</taxon>
        <taxon>Gunneridae</taxon>
        <taxon>Pentapetalae</taxon>
        <taxon>rosids</taxon>
        <taxon>fabids</taxon>
        <taxon>Malpighiales</taxon>
        <taxon>Salicaceae</taxon>
        <taxon>Saliceae</taxon>
        <taxon>Salix</taxon>
    </lineage>
</organism>
<comment type="caution">
    <text evidence="1">The sequence shown here is derived from an EMBL/GenBank/DDBJ whole genome shotgun (WGS) entry which is preliminary data.</text>
</comment>
<reference evidence="1" key="1">
    <citation type="submission" date="2022-11" db="EMBL/GenBank/DDBJ databases">
        <authorList>
            <person name="Hyden B.L."/>
            <person name="Feng K."/>
            <person name="Yates T."/>
            <person name="Jawdy S."/>
            <person name="Smart L.B."/>
            <person name="Muchero W."/>
        </authorList>
    </citation>
    <scope>NUCLEOTIDE SEQUENCE</scope>
    <source>
        <tissue evidence="1">Shoot tip</tissue>
    </source>
</reference>